<evidence type="ECO:0000313" key="2">
    <source>
        <dbReference type="EMBL" id="QFI36319.1"/>
    </source>
</evidence>
<dbReference type="EMBL" id="CP044398">
    <property type="protein sequence ID" value="QFI36319.1"/>
    <property type="molecule type" value="Genomic_DNA"/>
</dbReference>
<dbReference type="KEGG" id="mmaa:FR932_00060"/>
<keyword evidence="1" id="KW-0472">Membrane</keyword>
<reference evidence="2 3" key="1">
    <citation type="submission" date="2019-09" db="EMBL/GenBank/DDBJ databases">
        <title>Hybrid Assembly of the complete Genome of the Deep-Sea Bacterium Moritella marina from long Nanopore and Illumina reads.</title>
        <authorList>
            <person name="Magin S."/>
            <person name="Georgoulis A."/>
            <person name="Papadimitriou K."/>
            <person name="Iliakis G."/>
            <person name="Vorgias C.E."/>
        </authorList>
    </citation>
    <scope>NUCLEOTIDE SEQUENCE [LARGE SCALE GENOMIC DNA]</scope>
    <source>
        <strain evidence="2 3">MP-1</strain>
        <plasmid evidence="2 3">unnamed1</plasmid>
    </source>
</reference>
<feature type="transmembrane region" description="Helical" evidence="1">
    <location>
        <begin position="87"/>
        <end position="111"/>
    </location>
</feature>
<name>A0A5J6WEP6_MORMI</name>
<protein>
    <submittedName>
        <fullName evidence="2">Uncharacterized protein</fullName>
    </submittedName>
</protein>
<feature type="transmembrane region" description="Helical" evidence="1">
    <location>
        <begin position="61"/>
        <end position="81"/>
    </location>
</feature>
<keyword evidence="2" id="KW-0614">Plasmid</keyword>
<feature type="transmembrane region" description="Helical" evidence="1">
    <location>
        <begin position="9"/>
        <end position="26"/>
    </location>
</feature>
<dbReference type="RefSeq" id="WP_019629006.1">
    <property type="nucleotide sequence ID" value="NZ_ALOE01000027.1"/>
</dbReference>
<feature type="transmembrane region" description="Helical" evidence="1">
    <location>
        <begin position="32"/>
        <end position="49"/>
    </location>
</feature>
<keyword evidence="3" id="KW-1185">Reference proteome</keyword>
<dbReference type="Proteomes" id="UP000327424">
    <property type="component" value="Plasmid unnamed1"/>
</dbReference>
<accession>A0A5J6WEP6</accession>
<gene>
    <name evidence="2" type="ORF">FR932_00060</name>
</gene>
<evidence type="ECO:0000256" key="1">
    <source>
        <dbReference type="SAM" id="Phobius"/>
    </source>
</evidence>
<evidence type="ECO:0000313" key="3">
    <source>
        <dbReference type="Proteomes" id="UP000327424"/>
    </source>
</evidence>
<sequence length="118" mass="13198">MKTVLNHGLFRFITTVFLVSIIMVNIGASGLYTNWLAGMLPLYFVAHLITRNFIDSKPLRVFLCLTVAIFVTPLVFPDLSLGYPKQVISYVLASVFIIMGVIMDTTIQAFVNKLLPTK</sequence>
<proteinExistence type="predicted"/>
<keyword evidence="1" id="KW-0812">Transmembrane</keyword>
<keyword evidence="1" id="KW-1133">Transmembrane helix</keyword>
<geneLocation type="plasmid" evidence="2 3">
    <name>unnamed1</name>
</geneLocation>
<organism evidence="2 3">
    <name type="scientific">Moritella marina ATCC 15381</name>
    <dbReference type="NCBI Taxonomy" id="1202962"/>
    <lineage>
        <taxon>Bacteria</taxon>
        <taxon>Pseudomonadati</taxon>
        <taxon>Pseudomonadota</taxon>
        <taxon>Gammaproteobacteria</taxon>
        <taxon>Alteromonadales</taxon>
        <taxon>Moritellaceae</taxon>
        <taxon>Moritella</taxon>
    </lineage>
</organism>
<dbReference type="AlphaFoldDB" id="A0A5J6WEP6"/>